<evidence type="ECO:0000256" key="1">
    <source>
        <dbReference type="SAM" id="MobiDB-lite"/>
    </source>
</evidence>
<feature type="compositionally biased region" description="Gly residues" evidence="1">
    <location>
        <begin position="1"/>
        <end position="12"/>
    </location>
</feature>
<feature type="compositionally biased region" description="Low complexity" evidence="1">
    <location>
        <begin position="787"/>
        <end position="798"/>
    </location>
</feature>
<feature type="region of interest" description="Disordered" evidence="1">
    <location>
        <begin position="237"/>
        <end position="281"/>
    </location>
</feature>
<gene>
    <name evidence="2" type="ORF">NBG84_11130</name>
</gene>
<protein>
    <recommendedName>
        <fullName evidence="4">AAA+ ATPase domain-containing protein</fullName>
    </recommendedName>
</protein>
<evidence type="ECO:0000313" key="2">
    <source>
        <dbReference type="EMBL" id="MCM2388837.1"/>
    </source>
</evidence>
<evidence type="ECO:0000313" key="3">
    <source>
        <dbReference type="Proteomes" id="UP001431429"/>
    </source>
</evidence>
<feature type="region of interest" description="Disordered" evidence="1">
    <location>
        <begin position="773"/>
        <end position="836"/>
    </location>
</feature>
<dbReference type="RefSeq" id="WP_250919187.1">
    <property type="nucleotide sequence ID" value="NZ_JAMQAW010000009.1"/>
</dbReference>
<proteinExistence type="predicted"/>
<organism evidence="2 3">
    <name type="scientific">Streptomyces albipurpureus</name>
    <dbReference type="NCBI Taxonomy" id="2897419"/>
    <lineage>
        <taxon>Bacteria</taxon>
        <taxon>Bacillati</taxon>
        <taxon>Actinomycetota</taxon>
        <taxon>Actinomycetes</taxon>
        <taxon>Kitasatosporales</taxon>
        <taxon>Streptomycetaceae</taxon>
        <taxon>Streptomyces</taxon>
    </lineage>
</organism>
<dbReference type="InterPro" id="IPR027417">
    <property type="entry name" value="P-loop_NTPase"/>
</dbReference>
<feature type="region of interest" description="Disordered" evidence="1">
    <location>
        <begin position="1"/>
        <end position="140"/>
    </location>
</feature>
<keyword evidence="3" id="KW-1185">Reference proteome</keyword>
<dbReference type="SUPFAM" id="SSF52540">
    <property type="entry name" value="P-loop containing nucleoside triphosphate hydrolases"/>
    <property type="match status" value="1"/>
</dbReference>
<comment type="caution">
    <text evidence="2">The sequence shown here is derived from an EMBL/GenBank/DDBJ whole genome shotgun (WGS) entry which is preliminary data.</text>
</comment>
<feature type="compositionally biased region" description="Basic and acidic residues" evidence="1">
    <location>
        <begin position="97"/>
        <end position="118"/>
    </location>
</feature>
<reference evidence="2" key="1">
    <citation type="submission" date="2022-06" db="EMBL/GenBank/DDBJ databases">
        <title>Genome public.</title>
        <authorList>
            <person name="Sun Q."/>
        </authorList>
    </citation>
    <scope>NUCLEOTIDE SEQUENCE</scope>
    <source>
        <strain evidence="2">CWNU-1</strain>
    </source>
</reference>
<feature type="compositionally biased region" description="Basic and acidic residues" evidence="1">
    <location>
        <begin position="22"/>
        <end position="85"/>
    </location>
</feature>
<dbReference type="EMBL" id="JAMQAW010000009">
    <property type="protein sequence ID" value="MCM2388837.1"/>
    <property type="molecule type" value="Genomic_DNA"/>
</dbReference>
<name>A0ABT0UJL0_9ACTN</name>
<evidence type="ECO:0008006" key="4">
    <source>
        <dbReference type="Google" id="ProtNLM"/>
    </source>
</evidence>
<feature type="compositionally biased region" description="Gly residues" evidence="1">
    <location>
        <begin position="245"/>
        <end position="262"/>
    </location>
</feature>
<dbReference type="Proteomes" id="UP001431429">
    <property type="component" value="Unassembled WGS sequence"/>
</dbReference>
<sequence length="987" mass="106882">MSAEAPGGGGGPARAPAQDQGSPDRGRDRGPDRENRDRENRDRDHRDRDRGRDRDHRDRDHRDGDRDRDRDDRDRDRGRDDRGEPKGPAGNDESDSDSARSERAEREQRQGERFRDAMADPLSDDGASGGTRASTRARREAQVRFEVRGNSGVFDRSRVDHAHFGDVYVAESRTARAPVFGLVPDEELARLRQVYRAPAGYQTLKDILRNRRVLLLGGSPGTGRSTTALCLLDELTVSNRPPGRGARGGEQNGAGNGGGNGERGTQAPDAGTPGGGSRAIGRVTRLDPSAAAHLVRDLPAVVMGVPHGGGLILQLPEEAGDWPVPQELHLDALSAALAERAAFAVLVASPSSPGGGLLTGRYGRQCPPAPARELLSWHLEWGLSRDAGVIDTGALEAGNQILDHSLFQQALGIRLDALRPGEAEYVARLLVKHLAGGLSRERLLSSCGEVARLQAREWFTGRAGARGPVPGDESGRAGEQSADGMDSLLREMAFRVALAVLDGEAFSAVADAADLLAWELLQARDPARAPGRPVFMENLEGLLAACRADLAVDEDDTFGGVPLPVRTVAYRGEALAGAVLAEVWERHHSARAPLVRWLRTLADDPRPQVWTRAAVVAGELCAADVGYGFLELIRPLAAADAPRRRFFAATALDQMGARDPHRAAVRVVVRDWADAAEPELRWTAAVVLGYGRTEQDTRYAVDLLGEIGSRDEGRLLQVASFSLARLASGSRAAEVLTELNQWAAELTGEYRDLALLSALRLAWARTDELWEPETAAAAPAEGDDRSSGSGSAGAERSATALRANRLPPVIRPNRRSPSARWRSETPHSPQASTEITDRELGLRAHWPLAIAVAVAVPEADTPLAELVWRALDSHLSSESALDAVREWLRVAEEDAVLPGPDRRIRTYAFEDLEAAGASGLDPVPGEILRALLWFLPRLMRQRRDWERLLWLLKTMVEAPDEPMTEAFAGHVRDVVGAGLPGPREERS</sequence>
<accession>A0ABT0UJL0</accession>